<protein>
    <submittedName>
        <fullName evidence="1">Uncharacterized protein</fullName>
    </submittedName>
</protein>
<dbReference type="InterPro" id="IPR032675">
    <property type="entry name" value="LRR_dom_sf"/>
</dbReference>
<name>A0AAV2H085_LYMST</name>
<sequence length="187" mass="21340">ARIVRLLKTQRRLVGFQMRQAMLDFNTGMGVLDAVAVSSGVTMLRLGLEDFFGDDIVLNVPSMPERFTRCIMNFPHLNDLTINYEYLTDNLLNWLTQMGKERTVHLNVVSWLTNIPVPIVTRHAWSNMARFSDVRVYLILQNIRSIREVTDAILLPEIPMHRLDLVGIAALGTENVQDMIAMLHHVG</sequence>
<evidence type="ECO:0000313" key="2">
    <source>
        <dbReference type="Proteomes" id="UP001497497"/>
    </source>
</evidence>
<organism evidence="1 2">
    <name type="scientific">Lymnaea stagnalis</name>
    <name type="common">Great pond snail</name>
    <name type="synonym">Helix stagnalis</name>
    <dbReference type="NCBI Taxonomy" id="6523"/>
    <lineage>
        <taxon>Eukaryota</taxon>
        <taxon>Metazoa</taxon>
        <taxon>Spiralia</taxon>
        <taxon>Lophotrochozoa</taxon>
        <taxon>Mollusca</taxon>
        <taxon>Gastropoda</taxon>
        <taxon>Heterobranchia</taxon>
        <taxon>Euthyneura</taxon>
        <taxon>Panpulmonata</taxon>
        <taxon>Hygrophila</taxon>
        <taxon>Lymnaeoidea</taxon>
        <taxon>Lymnaeidae</taxon>
        <taxon>Lymnaea</taxon>
    </lineage>
</organism>
<dbReference type="Proteomes" id="UP001497497">
    <property type="component" value="Unassembled WGS sequence"/>
</dbReference>
<accession>A0AAV2H085</accession>
<dbReference type="EMBL" id="CAXITT010000012">
    <property type="protein sequence ID" value="CAL1527075.1"/>
    <property type="molecule type" value="Genomic_DNA"/>
</dbReference>
<dbReference type="Gene3D" id="3.80.10.10">
    <property type="entry name" value="Ribonuclease Inhibitor"/>
    <property type="match status" value="1"/>
</dbReference>
<feature type="non-terminal residue" evidence="1">
    <location>
        <position position="187"/>
    </location>
</feature>
<gene>
    <name evidence="1" type="ORF">GSLYS_00001252001</name>
</gene>
<dbReference type="AlphaFoldDB" id="A0AAV2H085"/>
<proteinExistence type="predicted"/>
<keyword evidence="2" id="KW-1185">Reference proteome</keyword>
<evidence type="ECO:0000313" key="1">
    <source>
        <dbReference type="EMBL" id="CAL1527075.1"/>
    </source>
</evidence>
<reference evidence="1 2" key="1">
    <citation type="submission" date="2024-04" db="EMBL/GenBank/DDBJ databases">
        <authorList>
            <consortium name="Genoscope - CEA"/>
            <person name="William W."/>
        </authorList>
    </citation>
    <scope>NUCLEOTIDE SEQUENCE [LARGE SCALE GENOMIC DNA]</scope>
</reference>
<comment type="caution">
    <text evidence="1">The sequence shown here is derived from an EMBL/GenBank/DDBJ whole genome shotgun (WGS) entry which is preliminary data.</text>
</comment>
<feature type="non-terminal residue" evidence="1">
    <location>
        <position position="1"/>
    </location>
</feature>